<dbReference type="Proteomes" id="UP001528411">
    <property type="component" value="Unassembled WGS sequence"/>
</dbReference>
<comment type="caution">
    <text evidence="3">The sequence shown here is derived from an EMBL/GenBank/DDBJ whole genome shotgun (WGS) entry which is preliminary data.</text>
</comment>
<feature type="chain" id="PRO_5046429765" evidence="1">
    <location>
        <begin position="21"/>
        <end position="314"/>
    </location>
</feature>
<evidence type="ECO:0000313" key="4">
    <source>
        <dbReference type="Proteomes" id="UP001528411"/>
    </source>
</evidence>
<proteinExistence type="predicted"/>
<gene>
    <name evidence="3" type="ORF">PN838_13185</name>
</gene>
<name>A0ABT5FDG1_9GAMM</name>
<organism evidence="3 4">
    <name type="scientific">Psychrosphaera algicola</name>
    <dbReference type="NCBI Taxonomy" id="3023714"/>
    <lineage>
        <taxon>Bacteria</taxon>
        <taxon>Pseudomonadati</taxon>
        <taxon>Pseudomonadota</taxon>
        <taxon>Gammaproteobacteria</taxon>
        <taxon>Alteromonadales</taxon>
        <taxon>Pseudoalteromonadaceae</taxon>
        <taxon>Psychrosphaera</taxon>
    </lineage>
</organism>
<feature type="domain" description="DUF4097" evidence="2">
    <location>
        <begin position="37"/>
        <end position="312"/>
    </location>
</feature>
<protein>
    <submittedName>
        <fullName evidence="3">DUF4097 family beta strand repeat-containing protein</fullName>
    </submittedName>
</protein>
<reference evidence="3 4" key="1">
    <citation type="submission" date="2023-01" db="EMBL/GenBank/DDBJ databases">
        <title>Psychrosphaera sp. nov., isolated from marine algae.</title>
        <authorList>
            <person name="Bayburt H."/>
            <person name="Choi B.J."/>
            <person name="Kim J.M."/>
            <person name="Choi D.G."/>
            <person name="Jeon C.O."/>
        </authorList>
    </citation>
    <scope>NUCLEOTIDE SEQUENCE [LARGE SCALE GENOMIC DNA]</scope>
    <source>
        <strain evidence="3 4">G1-22</strain>
    </source>
</reference>
<dbReference type="InterPro" id="IPR025164">
    <property type="entry name" value="Toastrack_DUF4097"/>
</dbReference>
<evidence type="ECO:0000313" key="3">
    <source>
        <dbReference type="EMBL" id="MDC2889553.1"/>
    </source>
</evidence>
<dbReference type="EMBL" id="JAQOMS010000002">
    <property type="protein sequence ID" value="MDC2889553.1"/>
    <property type="molecule type" value="Genomic_DNA"/>
</dbReference>
<evidence type="ECO:0000259" key="2">
    <source>
        <dbReference type="Pfam" id="PF13349"/>
    </source>
</evidence>
<evidence type="ECO:0000256" key="1">
    <source>
        <dbReference type="SAM" id="SignalP"/>
    </source>
</evidence>
<keyword evidence="1" id="KW-0732">Signal</keyword>
<sequence>MKNLLVITALLVLSIGQVAAGEKVDKVLTTTENGKVLIDVQSGKVTIKTWDKNEVKVVGELDKDAEGYQFENNENGRVVFKVHMPSQKWNNWKEEGSKLVFWIPVKNGVKFEGVTVDVKVANVLGGARINTVNGYIDASKLEGRIALGTVNGDIKSEGLKGNINLNSVNGEIDDSGSEGDLEIETVNGDINTNSKVNELKITNVNGDMDLDLKSIKEIEISTVNGDINLRADLSNIKTLFITSVGGDTDLKFGGDISAEFRIEAHSGGDIENNLSGDKVRKDKYGPGESLRFTLGSGKAEVEINTVNGDIRIGK</sequence>
<accession>A0ABT5FDG1</accession>
<dbReference type="RefSeq" id="WP_215963265.1">
    <property type="nucleotide sequence ID" value="NZ_JAQOMS010000002.1"/>
</dbReference>
<dbReference type="Pfam" id="PF13349">
    <property type="entry name" value="DUF4097"/>
    <property type="match status" value="1"/>
</dbReference>
<feature type="signal peptide" evidence="1">
    <location>
        <begin position="1"/>
        <end position="20"/>
    </location>
</feature>
<keyword evidence="4" id="KW-1185">Reference proteome</keyword>